<feature type="domain" description="ABC transporter" evidence="14">
    <location>
        <begin position="338"/>
        <end position="484"/>
    </location>
</feature>
<dbReference type="Proteomes" id="UP000324707">
    <property type="component" value="Unassembled WGS sequence"/>
</dbReference>
<evidence type="ECO:0000313" key="16">
    <source>
        <dbReference type="Proteomes" id="UP000324707"/>
    </source>
</evidence>
<dbReference type="InterPro" id="IPR003439">
    <property type="entry name" value="ABC_transporter-like_ATP-bd"/>
</dbReference>
<keyword evidence="8" id="KW-0267">Excision nuclease</keyword>
<dbReference type="Gene3D" id="3.40.50.300">
    <property type="entry name" value="P-loop containing nucleotide triphosphate hydrolases"/>
    <property type="match status" value="2"/>
</dbReference>
<sequence length="1048" mass="121864">MIIKNLTANNILNLNTNIELDYSISISGLSGSGKTTFCKVISDESLKRIVTLLPKSEYRFLFSEFLQTNFLAQNIKDIPLSFFLEKTSMTSNVRSTVGTHTTIFKNIRKIFAKKYKCPSEFFSFNNSRFWCKKCKGRGSNSGIECKECNSNRYSNEITKYTILCNDKEYNIIDFNRMNIFTLMKLSDYLGFTSDIIKMLDNMIKLNIGYLSLDRIVSTLSGGEYVRLLLSEFMTYSHSSLLIIDEISIGLDTNSLYNILNNIGNLGVDNQLWFIDHSDTVINSAENKIFFGPKSGKYGGEIVKESPRPLEEMFEINVNKVDSYYILKNLHKRNINIKELKIPENRLTAIIGESGCGKSTLVKDCIAPIFEKLYKNSKLILIGQNRNQSITSKSTIETFLDIKNNISKIKNIDNNASIEDIINFIPQKDKSYIYLNSIIDLGLGYLNLNRKIQTLSTGEFQCIHLISELFVYPNKKILFIFDEPSKGLSQNILNKFMKYIRNILNDKNITAIMIEHNDYLIKNSDFIIDFGKRTDDIISELKFVNNFEFYKNKKCINKKHIIIKSAIPKNNGIEYIKDNIENYFNKSENIFRGGILKNISQTARWIYGDYYSDNVIPEITIDFEKQLYSKNTFLYECAGLVNRILLLNNNKSENIEYFDYYNQENLCKCCQGNSNIESFDISKIIKNENKNLWNGLFEDDIMKAIKNYNYQKIKFLFKEVKKETGLDLNKEFSSMNKEEKTIFLYGYWKTDFYDTDKNTRRYWKGMIFLIKKYMKQSNSKLKDIINKSKNEIVCPICNGNILNHDINYLVNGKDIRTILSDTIEKNYKILSNIDIIKDLSEILGKDIKLNEDVSKLDFYKQAKLKLIELLYSSFYGFNIVLKNVNPFRDYANKIIEKISVNNKVIICDYEGINKTKDNILKEYFPDSKSSSFVYELFGYKKIYTDINKIRKIHPCEYCNGKKVLKEEGVFEGIDYEVPCDSCNETGLSEKGLNSKVNGYLVKTWLNGKISDFIRYDKKIENIKNICISMRIKELNKKELIELYNYLKAK</sequence>
<dbReference type="GO" id="GO:0004518">
    <property type="term" value="F:nuclease activity"/>
    <property type="evidence" value="ECO:0007669"/>
    <property type="project" value="UniProtKB-KW"/>
</dbReference>
<keyword evidence="2" id="KW-0963">Cytoplasm</keyword>
<evidence type="ECO:0000259" key="14">
    <source>
        <dbReference type="Pfam" id="PF00005"/>
    </source>
</evidence>
<comment type="subcellular location">
    <subcellularLocation>
        <location evidence="1">Cytoplasm</location>
    </subcellularLocation>
</comment>
<evidence type="ECO:0000256" key="12">
    <source>
        <dbReference type="ARBA" id="ARBA00039316"/>
    </source>
</evidence>
<evidence type="ECO:0000256" key="4">
    <source>
        <dbReference type="ARBA" id="ARBA00022741"/>
    </source>
</evidence>
<dbReference type="PANTHER" id="PTHR43152:SF3">
    <property type="entry name" value="UVRABC SYSTEM PROTEIN A"/>
    <property type="match status" value="1"/>
</dbReference>
<dbReference type="InterPro" id="IPR013815">
    <property type="entry name" value="ATP_grasp_subdomain_1"/>
</dbReference>
<dbReference type="PANTHER" id="PTHR43152">
    <property type="entry name" value="UVRABC SYSTEM PROTEIN A"/>
    <property type="match status" value="1"/>
</dbReference>
<dbReference type="GO" id="GO:0016887">
    <property type="term" value="F:ATP hydrolysis activity"/>
    <property type="evidence" value="ECO:0007669"/>
    <property type="project" value="InterPro"/>
</dbReference>
<keyword evidence="7 15" id="KW-0067">ATP-binding</keyword>
<keyword evidence="9" id="KW-0238">DNA-binding</keyword>
<proteinExistence type="inferred from homology"/>
<dbReference type="GO" id="GO:0005524">
    <property type="term" value="F:ATP binding"/>
    <property type="evidence" value="ECO:0007669"/>
    <property type="project" value="UniProtKB-KW"/>
</dbReference>
<evidence type="ECO:0000256" key="1">
    <source>
        <dbReference type="ARBA" id="ARBA00004496"/>
    </source>
</evidence>
<comment type="caution">
    <text evidence="15">The sequence shown here is derived from an EMBL/GenBank/DDBJ whole genome shotgun (WGS) entry which is preliminary data.</text>
</comment>
<keyword evidence="6" id="KW-0228">DNA excision</keyword>
<dbReference type="SUPFAM" id="SSF52540">
    <property type="entry name" value="P-loop containing nucleoside triphosphate hydrolases"/>
    <property type="match status" value="2"/>
</dbReference>
<evidence type="ECO:0000256" key="5">
    <source>
        <dbReference type="ARBA" id="ARBA00022763"/>
    </source>
</evidence>
<dbReference type="Pfam" id="PF00005">
    <property type="entry name" value="ABC_tran"/>
    <property type="match status" value="1"/>
</dbReference>
<dbReference type="EMBL" id="SAXX01000025">
    <property type="protein sequence ID" value="TXJ29976.1"/>
    <property type="molecule type" value="Genomic_DNA"/>
</dbReference>
<evidence type="ECO:0000256" key="10">
    <source>
        <dbReference type="ARBA" id="ARBA00023204"/>
    </source>
</evidence>
<keyword evidence="4" id="KW-0547">Nucleotide-binding</keyword>
<evidence type="ECO:0000256" key="6">
    <source>
        <dbReference type="ARBA" id="ARBA00022769"/>
    </source>
</evidence>
<evidence type="ECO:0000256" key="2">
    <source>
        <dbReference type="ARBA" id="ARBA00022490"/>
    </source>
</evidence>
<dbReference type="RefSeq" id="WP_147737587.1">
    <property type="nucleotide sequence ID" value="NZ_SAXX01000025.1"/>
</dbReference>
<evidence type="ECO:0000256" key="13">
    <source>
        <dbReference type="ARBA" id="ARBA00042156"/>
    </source>
</evidence>
<dbReference type="GO" id="GO:0006281">
    <property type="term" value="P:DNA repair"/>
    <property type="evidence" value="ECO:0007669"/>
    <property type="project" value="UniProtKB-KW"/>
</dbReference>
<dbReference type="Gene3D" id="3.30.1490.20">
    <property type="entry name" value="ATP-grasp fold, A domain"/>
    <property type="match status" value="1"/>
</dbReference>
<dbReference type="GO" id="GO:0003677">
    <property type="term" value="F:DNA binding"/>
    <property type="evidence" value="ECO:0007669"/>
    <property type="project" value="UniProtKB-KW"/>
</dbReference>
<evidence type="ECO:0000256" key="3">
    <source>
        <dbReference type="ARBA" id="ARBA00022737"/>
    </source>
</evidence>
<evidence type="ECO:0000256" key="8">
    <source>
        <dbReference type="ARBA" id="ARBA00022881"/>
    </source>
</evidence>
<keyword evidence="3" id="KW-0677">Repeat</keyword>
<comment type="similarity">
    <text evidence="11">Belongs to the ABC transporter superfamily. UvrA family.</text>
</comment>
<keyword evidence="5" id="KW-0227">DNA damage</keyword>
<dbReference type="Gene3D" id="1.20.1580.10">
    <property type="entry name" value="ABC transporter ATPase like domain"/>
    <property type="match status" value="2"/>
</dbReference>
<protein>
    <recommendedName>
        <fullName evidence="12">UvrABC system protein A</fullName>
    </recommendedName>
    <alternativeName>
        <fullName evidence="13">Excinuclease ABC subunit A</fullName>
    </alternativeName>
</protein>
<reference evidence="15 16" key="1">
    <citation type="journal article" date="1992" name="Lakartidningen">
        <title>[Penicillin V and not amoxicillin is the first choice preparation in acute otitis].</title>
        <authorList>
            <person name="Kamme C."/>
            <person name="Lundgren K."/>
            <person name="Prellner K."/>
        </authorList>
    </citation>
    <scope>NUCLEOTIDE SEQUENCE [LARGE SCALE GENOMIC DNA]</scope>
    <source>
        <strain evidence="15 16">PC5538III-lc</strain>
    </source>
</reference>
<evidence type="ECO:0000256" key="7">
    <source>
        <dbReference type="ARBA" id="ARBA00022840"/>
    </source>
</evidence>
<evidence type="ECO:0000313" key="15">
    <source>
        <dbReference type="EMBL" id="TXJ29976.1"/>
    </source>
</evidence>
<name>A0A5C8DXN9_9SPIR</name>
<organism evidence="15 16">
    <name type="scientific">Brachyspira aalborgi</name>
    <dbReference type="NCBI Taxonomy" id="29522"/>
    <lineage>
        <taxon>Bacteria</taxon>
        <taxon>Pseudomonadati</taxon>
        <taxon>Spirochaetota</taxon>
        <taxon>Spirochaetia</taxon>
        <taxon>Brachyspirales</taxon>
        <taxon>Brachyspiraceae</taxon>
        <taxon>Brachyspira</taxon>
    </lineage>
</organism>
<keyword evidence="10" id="KW-0234">DNA repair</keyword>
<evidence type="ECO:0000256" key="9">
    <source>
        <dbReference type="ARBA" id="ARBA00023125"/>
    </source>
</evidence>
<accession>A0A5C8DXN9</accession>
<gene>
    <name evidence="15" type="ORF">EPJ69_12130</name>
</gene>
<evidence type="ECO:0000256" key="11">
    <source>
        <dbReference type="ARBA" id="ARBA00038000"/>
    </source>
</evidence>
<dbReference type="InterPro" id="IPR027417">
    <property type="entry name" value="P-loop_NTPase"/>
</dbReference>
<dbReference type="GO" id="GO:0005737">
    <property type="term" value="C:cytoplasm"/>
    <property type="evidence" value="ECO:0007669"/>
    <property type="project" value="UniProtKB-SubCell"/>
</dbReference>
<dbReference type="AlphaFoldDB" id="A0A5C8DXN9"/>
<dbReference type="Gene3D" id="1.10.8.280">
    <property type="entry name" value="ABC transporter ATPase domain-like"/>
    <property type="match status" value="1"/>
</dbReference>